<gene>
    <name evidence="2" type="ORF">FVW20_04340</name>
</gene>
<feature type="region of interest" description="Disordered" evidence="1">
    <location>
        <begin position="22"/>
        <end position="49"/>
    </location>
</feature>
<sequence>MIEPAPVAAPRGLADFALVERVEPQGQDGRNGHAGTDATAGQGDLGDFGDASGRPVLRILYNASTKGTLHPCPS</sequence>
<reference evidence="2 3" key="1">
    <citation type="submission" date="2019-08" db="EMBL/GenBank/DDBJ databases">
        <authorList>
            <person name="Luo N."/>
        </authorList>
    </citation>
    <scope>NUCLEOTIDE SEQUENCE [LARGE SCALE GENOMIC DNA]</scope>
    <source>
        <strain evidence="2 3">NCIMB 9442</strain>
    </source>
</reference>
<dbReference type="Proteomes" id="UP001194469">
    <property type="component" value="Unassembled WGS sequence"/>
</dbReference>
<dbReference type="EMBL" id="VRYY01000095">
    <property type="protein sequence ID" value="MBG3876278.1"/>
    <property type="molecule type" value="Genomic_DNA"/>
</dbReference>
<protein>
    <submittedName>
        <fullName evidence="2">Uncharacterized protein</fullName>
    </submittedName>
</protein>
<evidence type="ECO:0000313" key="3">
    <source>
        <dbReference type="Proteomes" id="UP001194469"/>
    </source>
</evidence>
<keyword evidence="3" id="KW-1185">Reference proteome</keyword>
<comment type="caution">
    <text evidence="2">The sequence shown here is derived from an EMBL/GenBank/DDBJ whole genome shotgun (WGS) entry which is preliminary data.</text>
</comment>
<accession>A0ABS0J1G7</accession>
<name>A0ABS0J1G7_9BACT</name>
<evidence type="ECO:0000313" key="2">
    <source>
        <dbReference type="EMBL" id="MBG3876278.1"/>
    </source>
</evidence>
<organism evidence="2 3">
    <name type="scientific">Nitratidesulfovibrio oxamicus</name>
    <dbReference type="NCBI Taxonomy" id="32016"/>
    <lineage>
        <taxon>Bacteria</taxon>
        <taxon>Pseudomonadati</taxon>
        <taxon>Thermodesulfobacteriota</taxon>
        <taxon>Desulfovibrionia</taxon>
        <taxon>Desulfovibrionales</taxon>
        <taxon>Desulfovibrionaceae</taxon>
        <taxon>Nitratidesulfovibrio</taxon>
    </lineage>
</organism>
<evidence type="ECO:0000256" key="1">
    <source>
        <dbReference type="SAM" id="MobiDB-lite"/>
    </source>
</evidence>
<proteinExistence type="predicted"/>